<keyword evidence="5" id="KW-1185">Reference proteome</keyword>
<dbReference type="OrthoDB" id="49511at2759"/>
<organism evidence="4 5">
    <name type="scientific">Aedes aegypti</name>
    <name type="common">Yellowfever mosquito</name>
    <name type="synonym">Culex aegypti</name>
    <dbReference type="NCBI Taxonomy" id="7159"/>
    <lineage>
        <taxon>Eukaryota</taxon>
        <taxon>Metazoa</taxon>
        <taxon>Ecdysozoa</taxon>
        <taxon>Arthropoda</taxon>
        <taxon>Hexapoda</taxon>
        <taxon>Insecta</taxon>
        <taxon>Pterygota</taxon>
        <taxon>Neoptera</taxon>
        <taxon>Endopterygota</taxon>
        <taxon>Diptera</taxon>
        <taxon>Nematocera</taxon>
        <taxon>Culicoidea</taxon>
        <taxon>Culicidae</taxon>
        <taxon>Culicinae</taxon>
        <taxon>Aedini</taxon>
        <taxon>Aedes</taxon>
        <taxon>Stegomyia</taxon>
    </lineage>
</organism>
<evidence type="ECO:0000259" key="2">
    <source>
        <dbReference type="Pfam" id="PF24173"/>
    </source>
</evidence>
<dbReference type="InterPro" id="IPR052587">
    <property type="entry name" value="TELO2-interacting_protein_1"/>
</dbReference>
<name>A0A1S4F9N7_AEDAE</name>
<reference evidence="4" key="2">
    <citation type="submission" date="2020-05" db="UniProtKB">
        <authorList>
            <consortium name="EnsemblMetazoa"/>
        </authorList>
    </citation>
    <scope>IDENTIFICATION</scope>
    <source>
        <strain evidence="4">LVP_AGWG</strain>
    </source>
</reference>
<dbReference type="InterPro" id="IPR057567">
    <property type="entry name" value="TPR_TTI1_C"/>
</dbReference>
<dbReference type="FunCoup" id="A0A1S4F9N7">
    <property type="interactions" value="1776"/>
</dbReference>
<dbReference type="AlphaFoldDB" id="A0A1S4F9N7"/>
<dbReference type="Pfam" id="PF24173">
    <property type="entry name" value="TPR_TTI1_N"/>
    <property type="match status" value="1"/>
</dbReference>
<dbReference type="VEuPathDB" id="VectorBase:AAEL005047"/>
<dbReference type="EnsemblMetazoa" id="AAEL005047-RA">
    <property type="protein sequence ID" value="AAEL005047-PA"/>
    <property type="gene ID" value="AAEL005047"/>
</dbReference>
<gene>
    <name evidence="4" type="primary">5565936</name>
</gene>
<sequence>MNSLAEVFARLKPLFEKVIRDPQQEDIAKLNEYLTAIDGNSLQILQNVFLQQLVILVDSVPGRNRNELKTGLMECVCTILDKTKLRQAVAMKTTVVILMKQVYDVKSGQLIGELSEEFKLGVLRGLTLACRNVQSELVEEVYVKDNLSLLSQVLFVCVSVLSGERFRKLRFQALECILATMQIHDGFDFADKVLRCQVAELLFIVLPKLLVSLISVVNGDEKQGKVLIRMGVKTLGRVLGLIFEDYDGCLVEEEIRTEEFVKLSKELSQLDGSSRNVLGMGLKDAKAREDYFSNTSRSREWLLEAEKKVERVLQTVVHMRGAEEETIRLEFARMNATLLEKCASNMPTCSVFFLESLLALCQDESDKIRAICEGALTASSHSGICFGDSRLDELFYESLKSIPRSIYRGEESEQIACFRLLNGYVNFMTDAQLSTIISNQEILNQLVMILAAGAELDQPEELVRREYVSYRFEYVPLEARLDKEKRESRWIVLRNFHGQDRSRTYFLQVLRSLQTRPETLSTILNYILEDLFTTKLNINGYLFLLSELVPLETSHPSLQSIFRNAFAEILQDYHWQVDLEESTQISDLKFNILHICLSLRLVSRFCQLFRDDFRWQLYDVLRHTLPLSGSNLNCVNEAAEMTLDAIANAFGLGSIQELIFQNLDYISQHITRCLKRPGSFAEGVHMLESVLRFVPYESSAVLESTISPIVMAILDGHDQRMGTARILCLRVLQIFVRAIRYRYRTEVDQTGSEDDVGSKLGEKIRQLKKEMDQKLPDSGATIEEVPPEEVSMEPDADQEDAPMEEEGPYQSEEDKLPPHIRITVKILTVNFKYLSSSVLEERVVALGTLNEGIYLLQSHENQLLPLVHQIWFNFAERFADVSPVVIGCAFDLLVSLGQLAKDFIRKRTLDDVLPRLNAFMTANIDADFSALQTYKLQRRILTHAPSLVSSMKLNERQLDQVLNVGKLYLVKSPRRELQQLAREFFEQLSQYDPGAVVLKLHGCDMEK</sequence>
<reference evidence="4 5" key="1">
    <citation type="submission" date="2017-06" db="EMBL/GenBank/DDBJ databases">
        <title>Aedes aegypti genome working group (AGWG) sequencing and assembly.</title>
        <authorList>
            <consortium name="Aedes aegypti Genome Working Group (AGWG)"/>
            <person name="Matthews B.J."/>
        </authorList>
    </citation>
    <scope>NUCLEOTIDE SEQUENCE [LARGE SCALE GENOMIC DNA]</scope>
    <source>
        <strain evidence="4 5">LVP_AGWG</strain>
    </source>
</reference>
<evidence type="ECO:0000313" key="4">
    <source>
        <dbReference type="EnsemblMetazoa" id="AAEL005047-PA"/>
    </source>
</evidence>
<protein>
    <submittedName>
        <fullName evidence="4">Uncharacterized protein</fullName>
    </submittedName>
</protein>
<dbReference type="InterPro" id="IPR049362">
    <property type="entry name" value="TTI1_rpt"/>
</dbReference>
<evidence type="ECO:0000313" key="5">
    <source>
        <dbReference type="Proteomes" id="UP000008820"/>
    </source>
</evidence>
<dbReference type="Pfam" id="PF24181">
    <property type="entry name" value="TPR_TTI1_C"/>
    <property type="match status" value="1"/>
</dbReference>
<dbReference type="PANTHER" id="PTHR18460:SF3">
    <property type="entry name" value="TELO2-INTERACTING PROTEIN 1 HOMOLOG"/>
    <property type="match status" value="1"/>
</dbReference>
<dbReference type="InterPro" id="IPR016024">
    <property type="entry name" value="ARM-type_fold"/>
</dbReference>
<feature type="domain" description="TTI1 N-terminal TPR" evidence="2">
    <location>
        <begin position="8"/>
        <end position="364"/>
    </location>
</feature>
<proteinExistence type="predicted"/>
<dbReference type="GO" id="GO:0005737">
    <property type="term" value="C:cytoplasm"/>
    <property type="evidence" value="ECO:0007669"/>
    <property type="project" value="TreeGrafter"/>
</dbReference>
<accession>A0A1S4F9N7</accession>
<feature type="domain" description="TTI1 C-terminal TPR" evidence="3">
    <location>
        <begin position="731"/>
        <end position="996"/>
    </location>
</feature>
<dbReference type="Proteomes" id="UP000008820">
    <property type="component" value="Chromosome 1"/>
</dbReference>
<dbReference type="InterPro" id="IPR057566">
    <property type="entry name" value="TPR_TTI1_N"/>
</dbReference>
<dbReference type="Pfam" id="PF21547">
    <property type="entry name" value="TTI1"/>
    <property type="match status" value="1"/>
</dbReference>
<feature type="region of interest" description="Disordered" evidence="1">
    <location>
        <begin position="770"/>
        <end position="814"/>
    </location>
</feature>
<dbReference type="InParanoid" id="A0A1S4F9N7"/>
<dbReference type="PANTHER" id="PTHR18460">
    <property type="entry name" value="TEL2 INTERACTING PROTEIN 1 TTI1 FAMILY MEMBER"/>
    <property type="match status" value="1"/>
</dbReference>
<feature type="compositionally biased region" description="Acidic residues" evidence="1">
    <location>
        <begin position="785"/>
        <end position="807"/>
    </location>
</feature>
<dbReference type="SUPFAM" id="SSF48371">
    <property type="entry name" value="ARM repeat"/>
    <property type="match status" value="1"/>
</dbReference>
<evidence type="ECO:0000256" key="1">
    <source>
        <dbReference type="SAM" id="MobiDB-lite"/>
    </source>
</evidence>
<evidence type="ECO:0000259" key="3">
    <source>
        <dbReference type="Pfam" id="PF24181"/>
    </source>
</evidence>